<name>A0A917MI39_9HYPH</name>
<feature type="active site" evidence="1">
    <location>
        <position position="283"/>
    </location>
</feature>
<protein>
    <submittedName>
        <fullName evidence="3">Homoserine O-acetyltransferase</fullName>
    </submittedName>
</protein>
<evidence type="ECO:0000313" key="4">
    <source>
        <dbReference type="Proteomes" id="UP000603912"/>
    </source>
</evidence>
<evidence type="ECO:0000313" key="3">
    <source>
        <dbReference type="EMBL" id="GGH24223.1"/>
    </source>
</evidence>
<proteinExistence type="predicted"/>
<reference evidence="3" key="1">
    <citation type="journal article" date="2014" name="Int. J. Syst. Evol. Microbiol.">
        <title>Complete genome sequence of Corynebacterium casei LMG S-19264T (=DSM 44701T), isolated from a smear-ripened cheese.</title>
        <authorList>
            <consortium name="US DOE Joint Genome Institute (JGI-PGF)"/>
            <person name="Walter F."/>
            <person name="Albersmeier A."/>
            <person name="Kalinowski J."/>
            <person name="Ruckert C."/>
        </authorList>
    </citation>
    <scope>NUCLEOTIDE SEQUENCE</scope>
    <source>
        <strain evidence="3">CGMCC 1.12214</strain>
    </source>
</reference>
<dbReference type="PANTHER" id="PTHR32268">
    <property type="entry name" value="HOMOSERINE O-ACETYLTRANSFERASE"/>
    <property type="match status" value="1"/>
</dbReference>
<feature type="active site" description="Nucleophile" evidence="1">
    <location>
        <position position="127"/>
    </location>
</feature>
<reference evidence="3" key="2">
    <citation type="submission" date="2020-09" db="EMBL/GenBank/DDBJ databases">
        <authorList>
            <person name="Sun Q."/>
            <person name="Zhou Y."/>
        </authorList>
    </citation>
    <scope>NUCLEOTIDE SEQUENCE</scope>
    <source>
        <strain evidence="3">CGMCC 1.12214</strain>
    </source>
</reference>
<dbReference type="RefSeq" id="WP_188518582.1">
    <property type="nucleotide sequence ID" value="NZ_BMES01000002.1"/>
</dbReference>
<feature type="active site" evidence="1">
    <location>
        <position position="312"/>
    </location>
</feature>
<dbReference type="InterPro" id="IPR008220">
    <property type="entry name" value="HAT_MetX-like"/>
</dbReference>
<comment type="caution">
    <text evidence="3">The sequence shown here is derived from an EMBL/GenBank/DDBJ whole genome shotgun (WGS) entry which is preliminary data.</text>
</comment>
<dbReference type="Gene3D" id="3.40.50.1820">
    <property type="entry name" value="alpha/beta hydrolase"/>
    <property type="match status" value="1"/>
</dbReference>
<dbReference type="PANTHER" id="PTHR32268:SF15">
    <property type="entry name" value="HOMOSERINE ACETYLTRANSFERASE FAMILY PROTEIN (AFU_ORTHOLOGUE AFUA_1G15350)"/>
    <property type="match status" value="1"/>
</dbReference>
<dbReference type="AlphaFoldDB" id="A0A917MI39"/>
<evidence type="ECO:0000256" key="1">
    <source>
        <dbReference type="PIRSR" id="PIRSR000443-1"/>
    </source>
</evidence>
<gene>
    <name evidence="3" type="ORF">GCM10007036_30480</name>
</gene>
<accession>A0A917MI39</accession>
<dbReference type="InterPro" id="IPR029058">
    <property type="entry name" value="AB_hydrolase_fold"/>
</dbReference>
<dbReference type="SUPFAM" id="SSF53474">
    <property type="entry name" value="alpha/beta-Hydrolases"/>
    <property type="match status" value="1"/>
</dbReference>
<dbReference type="Proteomes" id="UP000603912">
    <property type="component" value="Unassembled WGS sequence"/>
</dbReference>
<sequence>MDWDTQTGRYEPGDIVLGSGEVLRNASLNWKSYGTLSADRGNVIVFPTSYSAQHRDQEWLIGPDGILDPTRWFIVVPDMFGNGLSSSPSHAPDYPALVTTADNVRMQRRLLTDVFGIDAVACVYGFSMGGQQAYHWAALYPDAVERAIVVCGSARTAVHNQVFLQALQATLEAAPEHLGGGRFSSQPDAAMRAFARIYATMALSQDWYRANLHLTPSGAASLDDFLDRVWAPGFLRRKAEDLYAQCSTWLASDISANALYQGDLVLALQSIRVRMLLMPSRTDLYFPVADNAGEMAHLRHAELRPIPSIWGHRAGNPATNPADAAFLRNAVREWLSRT</sequence>
<dbReference type="NCBIfam" id="NF005757">
    <property type="entry name" value="PRK07581.1"/>
    <property type="match status" value="1"/>
</dbReference>
<feature type="domain" description="AB hydrolase-1" evidence="2">
    <location>
        <begin position="67"/>
        <end position="298"/>
    </location>
</feature>
<organism evidence="3 4">
    <name type="scientific">Alsobacter metallidurans</name>
    <dbReference type="NCBI Taxonomy" id="340221"/>
    <lineage>
        <taxon>Bacteria</taxon>
        <taxon>Pseudomonadati</taxon>
        <taxon>Pseudomonadota</taxon>
        <taxon>Alphaproteobacteria</taxon>
        <taxon>Hyphomicrobiales</taxon>
        <taxon>Alsobacteraceae</taxon>
        <taxon>Alsobacter</taxon>
    </lineage>
</organism>
<dbReference type="GO" id="GO:0016747">
    <property type="term" value="F:acyltransferase activity, transferring groups other than amino-acyl groups"/>
    <property type="evidence" value="ECO:0007669"/>
    <property type="project" value="InterPro"/>
</dbReference>
<dbReference type="Pfam" id="PF00561">
    <property type="entry name" value="Abhydrolase_1"/>
    <property type="match status" value="1"/>
</dbReference>
<dbReference type="InterPro" id="IPR000073">
    <property type="entry name" value="AB_hydrolase_1"/>
</dbReference>
<dbReference type="PIRSF" id="PIRSF000443">
    <property type="entry name" value="Homoser_Ac_trans"/>
    <property type="match status" value="1"/>
</dbReference>
<dbReference type="EMBL" id="BMES01000002">
    <property type="protein sequence ID" value="GGH24223.1"/>
    <property type="molecule type" value="Genomic_DNA"/>
</dbReference>
<keyword evidence="4" id="KW-1185">Reference proteome</keyword>
<evidence type="ECO:0000259" key="2">
    <source>
        <dbReference type="Pfam" id="PF00561"/>
    </source>
</evidence>